<dbReference type="KEGG" id="egd:GS424_003665"/>
<evidence type="ECO:0000313" key="1">
    <source>
        <dbReference type="EMBL" id="QOS68962.1"/>
    </source>
</evidence>
<evidence type="ECO:0000313" key="2">
    <source>
        <dbReference type="Proteomes" id="UP000478463"/>
    </source>
</evidence>
<dbReference type="AlphaFoldDB" id="A0A6L7IX25"/>
<protein>
    <submittedName>
        <fullName evidence="1">Uncharacterized protein</fullName>
    </submittedName>
</protein>
<accession>A0A6L7IX25</accession>
<proteinExistence type="predicted"/>
<dbReference type="Proteomes" id="UP000478463">
    <property type="component" value="Chromosome"/>
</dbReference>
<dbReference type="RefSeq" id="WP_160943452.1">
    <property type="nucleotide sequence ID" value="NZ_CP063310.1"/>
</dbReference>
<name>A0A6L7IX25_9ACTN</name>
<gene>
    <name evidence="1" type="ORF">GS424_003665</name>
</gene>
<organism evidence="1">
    <name type="scientific">Eggerthella guodeyinii</name>
    <dbReference type="NCBI Taxonomy" id="2690837"/>
    <lineage>
        <taxon>Bacteria</taxon>
        <taxon>Bacillati</taxon>
        <taxon>Actinomycetota</taxon>
        <taxon>Coriobacteriia</taxon>
        <taxon>Eggerthellales</taxon>
        <taxon>Eggerthellaceae</taxon>
        <taxon>Eggerthella</taxon>
    </lineage>
</organism>
<dbReference type="EMBL" id="CP063310">
    <property type="protein sequence ID" value="QOS68962.1"/>
    <property type="molecule type" value="Genomic_DNA"/>
</dbReference>
<reference evidence="1" key="1">
    <citation type="submission" date="2020-10" db="EMBL/GenBank/DDBJ databases">
        <title>Eggerthella sp. nov., isolated from human feces.</title>
        <authorList>
            <person name="Yajun G."/>
        </authorList>
    </citation>
    <scope>NUCLEOTIDE SEQUENCE [LARGE SCALE GENOMIC DNA]</scope>
    <source>
        <strain evidence="1 2">HF-1101</strain>
    </source>
</reference>
<sequence>MRVEEVFKAAPGCQKVLMAALEACRVPRTPGELDAVMGEVLRCNRSVYRPVELRALLERYGALAYEPSEEELAAEAARAAGEGPEVPVDEDGNLVAVDPAEGTWSLTEEGAAYLDADPLGAKAEALLAKDAVYVPVYRALLELAAERPRSKSAIDEAIDPHPLAQSPRLFAGYFLGELERVDAMEWADAWRITPRGRNLLEALRDKEHDESGVAAKEA</sequence>